<evidence type="ECO:0000313" key="2">
    <source>
        <dbReference type="EMBL" id="GAK98046.1"/>
    </source>
</evidence>
<accession>A0A090QRF6</accession>
<dbReference type="RefSeq" id="WP_042280001.1">
    <property type="nucleotide sequence ID" value="NZ_BBML01000008.1"/>
</dbReference>
<reference evidence="2" key="1">
    <citation type="journal article" date="2014" name="Genome Announc.">
        <title>Draft Genome Sequences of Marine Flavobacterium Nonlabens Strains NR17, NR24, NR27, NR32, NR33, and Ara13.</title>
        <authorList>
            <person name="Nakanishi M."/>
            <person name="Meirelles P."/>
            <person name="Suzuki R."/>
            <person name="Takatani N."/>
            <person name="Mino S."/>
            <person name="Suda W."/>
            <person name="Oshima K."/>
            <person name="Hattori M."/>
            <person name="Ohkuma M."/>
            <person name="Hosokawa M."/>
            <person name="Miyashita K."/>
            <person name="Thompson F.L."/>
            <person name="Niwa A."/>
            <person name="Sawabe T."/>
            <person name="Sawabe T."/>
        </authorList>
    </citation>
    <scope>NUCLEOTIDE SEQUENCE [LARGE SCALE GENOMIC DNA]</scope>
    <source>
        <strain evidence="2">JCM 19294</strain>
    </source>
</reference>
<dbReference type="Gene3D" id="2.30.180.10">
    <property type="entry name" value="FAS1 domain"/>
    <property type="match status" value="1"/>
</dbReference>
<proteinExistence type="predicted"/>
<dbReference type="eggNOG" id="ENOG5033WBK">
    <property type="taxonomic scope" value="Bacteria"/>
</dbReference>
<sequence length="256" mass="28816">MRTIFKIKFLVLLISALVISSCELDLQDNYEFESTAVFEDPYEELTAYEFIQLFTTPVTDDDNYDPEHFNYMEAAIRKAGMVDVFNQTADDQRTYLLLNNNAFVGNGDVISIITGSAATRETVLNGNGDPVLDPDGNEVTVLLTPDEVMERVDTPEKLEKLKTLLNYHITADYVDQVPTLAITQTWYTFQTLIPGQDGVIAYKRDDDWDIQINGNGSPMPATARTGGWTENVRNHNYVFSNGLGHIIADPVRNQPY</sequence>
<dbReference type="EMBL" id="BBML01000008">
    <property type="protein sequence ID" value="GAK98046.1"/>
    <property type="molecule type" value="Genomic_DNA"/>
</dbReference>
<dbReference type="SUPFAM" id="SSF82153">
    <property type="entry name" value="FAS1 domain"/>
    <property type="match status" value="1"/>
</dbReference>
<organism evidence="2 3">
    <name type="scientific">Nonlabens tegetincola</name>
    <dbReference type="NCBI Taxonomy" id="323273"/>
    <lineage>
        <taxon>Bacteria</taxon>
        <taxon>Pseudomonadati</taxon>
        <taxon>Bacteroidota</taxon>
        <taxon>Flavobacteriia</taxon>
        <taxon>Flavobacteriales</taxon>
        <taxon>Flavobacteriaceae</taxon>
        <taxon>Nonlabens</taxon>
    </lineage>
</organism>
<feature type="chain" id="PRO_5001863570" description="FAS1 domain-containing protein" evidence="1">
    <location>
        <begin position="21"/>
        <end position="256"/>
    </location>
</feature>
<dbReference type="AlphaFoldDB" id="A0A090QRF6"/>
<dbReference type="PROSITE" id="PS51257">
    <property type="entry name" value="PROKAR_LIPOPROTEIN"/>
    <property type="match status" value="1"/>
</dbReference>
<dbReference type="InterPro" id="IPR036378">
    <property type="entry name" value="FAS1_dom_sf"/>
</dbReference>
<feature type="signal peptide" evidence="1">
    <location>
        <begin position="1"/>
        <end position="20"/>
    </location>
</feature>
<gene>
    <name evidence="2" type="ORF">JCM19294_1668</name>
</gene>
<dbReference type="Proteomes" id="UP000029221">
    <property type="component" value="Unassembled WGS sequence"/>
</dbReference>
<keyword evidence="3" id="KW-1185">Reference proteome</keyword>
<evidence type="ECO:0000256" key="1">
    <source>
        <dbReference type="SAM" id="SignalP"/>
    </source>
</evidence>
<keyword evidence="1" id="KW-0732">Signal</keyword>
<evidence type="ECO:0008006" key="4">
    <source>
        <dbReference type="Google" id="ProtNLM"/>
    </source>
</evidence>
<name>A0A090QRF6_9FLAO</name>
<evidence type="ECO:0000313" key="3">
    <source>
        <dbReference type="Proteomes" id="UP000029221"/>
    </source>
</evidence>
<comment type="caution">
    <text evidence="2">The sequence shown here is derived from an EMBL/GenBank/DDBJ whole genome shotgun (WGS) entry which is preliminary data.</text>
</comment>
<protein>
    <recommendedName>
        <fullName evidence="4">FAS1 domain-containing protein</fullName>
    </recommendedName>
</protein>